<proteinExistence type="predicted"/>
<protein>
    <recommendedName>
        <fullName evidence="3">Reverse transcriptase domain-containing protein</fullName>
    </recommendedName>
</protein>
<evidence type="ECO:0000313" key="2">
    <source>
        <dbReference type="Proteomes" id="UP001157006"/>
    </source>
</evidence>
<gene>
    <name evidence="1" type="ORF">VFH_U101360</name>
</gene>
<keyword evidence="2" id="KW-1185">Reference proteome</keyword>
<accession>A0AAV0YJK6</accession>
<dbReference type="EMBL" id="CATIWC010002645">
    <property type="protein sequence ID" value="CAI8584949.1"/>
    <property type="molecule type" value="Genomic_DNA"/>
</dbReference>
<evidence type="ECO:0000313" key="1">
    <source>
        <dbReference type="EMBL" id="CAI8584949.1"/>
    </source>
</evidence>
<dbReference type="Proteomes" id="UP001157006">
    <property type="component" value="Unassembled WGS sequence"/>
</dbReference>
<organism evidence="1 2">
    <name type="scientific">Vicia faba</name>
    <name type="common">Broad bean</name>
    <name type="synonym">Faba vulgaris</name>
    <dbReference type="NCBI Taxonomy" id="3906"/>
    <lineage>
        <taxon>Eukaryota</taxon>
        <taxon>Viridiplantae</taxon>
        <taxon>Streptophyta</taxon>
        <taxon>Embryophyta</taxon>
        <taxon>Tracheophyta</taxon>
        <taxon>Spermatophyta</taxon>
        <taxon>Magnoliopsida</taxon>
        <taxon>eudicotyledons</taxon>
        <taxon>Gunneridae</taxon>
        <taxon>Pentapetalae</taxon>
        <taxon>rosids</taxon>
        <taxon>fabids</taxon>
        <taxon>Fabales</taxon>
        <taxon>Fabaceae</taxon>
        <taxon>Papilionoideae</taxon>
        <taxon>50 kb inversion clade</taxon>
        <taxon>NPAAA clade</taxon>
        <taxon>Hologalegina</taxon>
        <taxon>IRL clade</taxon>
        <taxon>Fabeae</taxon>
        <taxon>Vicia</taxon>
    </lineage>
</organism>
<dbReference type="AlphaFoldDB" id="A0AAV0YJK6"/>
<reference evidence="1 2" key="1">
    <citation type="submission" date="2023-01" db="EMBL/GenBank/DDBJ databases">
        <authorList>
            <person name="Kreplak J."/>
        </authorList>
    </citation>
    <scope>NUCLEOTIDE SEQUENCE [LARGE SCALE GENOMIC DNA]</scope>
</reference>
<sequence>MSTKRVGSSSLQRSHDAYEFNDFIGIMELVDLPTGARNFSWSVDQVGWSLNGWLKHSGFVDFVAKSWDDMQLCLCKWNVETFGWVDLAVEEVVKVINVCNEISAYVFGGGGSQWLLDLEAEGVVISKERAGVAVSFWNNLWRCKSMLKQKSRGSGVGKVTSIQGLSETEAGNLEEPFLLEEIRDVCGSSMKTNVQAPKVTASNSFVSVGPLWKMIFIGRKIQDGVVVLNELIDYEKRRFGFGGRWLRWIESYVCNASLPVLINESPTIYFSMGKGFRHGDPLSLFLFTLVAEGLELMIKWALEIGALSGFKLSPSLEFQLLQFVDDTVLLCEPT</sequence>
<evidence type="ECO:0008006" key="3">
    <source>
        <dbReference type="Google" id="ProtNLM"/>
    </source>
</evidence>
<name>A0AAV0YJK6_VICFA</name>
<comment type="caution">
    <text evidence="1">The sequence shown here is derived from an EMBL/GenBank/DDBJ whole genome shotgun (WGS) entry which is preliminary data.</text>
</comment>